<feature type="compositionally biased region" description="Low complexity" evidence="1">
    <location>
        <begin position="95"/>
        <end position="106"/>
    </location>
</feature>
<dbReference type="AlphaFoldDB" id="W9J499"/>
<dbReference type="OrthoDB" id="3437826at2759"/>
<reference evidence="2 3" key="1">
    <citation type="submission" date="2011-06" db="EMBL/GenBank/DDBJ databases">
        <title>The Genome Sequence of Fusarium oxysporum FOSC 3-a.</title>
        <authorList>
            <consortium name="The Broad Institute Genome Sequencing Platform"/>
            <person name="Ma L.-J."/>
            <person name="Gale L.R."/>
            <person name="Schwartz D.C."/>
            <person name="Zhou S."/>
            <person name="Corby-Kistler H."/>
            <person name="Young S.K."/>
            <person name="Zeng Q."/>
            <person name="Gargeya S."/>
            <person name="Fitzgerald M."/>
            <person name="Haas B."/>
            <person name="Abouelleil A."/>
            <person name="Alvarado L."/>
            <person name="Arachchi H.M."/>
            <person name="Berlin A."/>
            <person name="Brown A."/>
            <person name="Chapman S.B."/>
            <person name="Chen Z."/>
            <person name="Dunbar C."/>
            <person name="Freedman E."/>
            <person name="Gearin G."/>
            <person name="Gellesch M."/>
            <person name="Goldberg J."/>
            <person name="Griggs A."/>
            <person name="Gujja S."/>
            <person name="Heiman D."/>
            <person name="Howarth C."/>
            <person name="Larson L."/>
            <person name="Lui A."/>
            <person name="MacDonald P.J.P."/>
            <person name="Mehta T."/>
            <person name="Montmayeur A."/>
            <person name="Murphy C."/>
            <person name="Neiman D."/>
            <person name="Pearson M."/>
            <person name="Priest M."/>
            <person name="Roberts A."/>
            <person name="Saif S."/>
            <person name="Shea T."/>
            <person name="Shenoy N."/>
            <person name="Sisk P."/>
            <person name="Stolte C."/>
            <person name="Sykes S."/>
            <person name="Wortman J."/>
            <person name="Nusbaum C."/>
            <person name="Birren B."/>
        </authorList>
    </citation>
    <scope>NUCLEOTIDE SEQUENCE [LARGE SCALE GENOMIC DNA]</scope>
    <source>
        <strain evidence="3">FOSC 3-a</strain>
    </source>
</reference>
<feature type="region of interest" description="Disordered" evidence="1">
    <location>
        <begin position="173"/>
        <end position="193"/>
    </location>
</feature>
<gene>
    <name evidence="2" type="ORF">FOYG_03621</name>
</gene>
<feature type="region of interest" description="Disordered" evidence="1">
    <location>
        <begin position="87"/>
        <end position="139"/>
    </location>
</feature>
<proteinExistence type="predicted"/>
<dbReference type="HOGENOM" id="CLU_108572_0_0_1"/>
<feature type="compositionally biased region" description="Basic and acidic residues" evidence="1">
    <location>
        <begin position="207"/>
        <end position="222"/>
    </location>
</feature>
<protein>
    <submittedName>
        <fullName evidence="2">Uncharacterized protein</fullName>
    </submittedName>
</protein>
<accession>W9J499</accession>
<evidence type="ECO:0000313" key="3">
    <source>
        <dbReference type="Proteomes" id="UP000030753"/>
    </source>
</evidence>
<organism evidence="2 3">
    <name type="scientific">Fusarium oxysporum NRRL 32931</name>
    <dbReference type="NCBI Taxonomy" id="660029"/>
    <lineage>
        <taxon>Eukaryota</taxon>
        <taxon>Fungi</taxon>
        <taxon>Dikarya</taxon>
        <taxon>Ascomycota</taxon>
        <taxon>Pezizomycotina</taxon>
        <taxon>Sordariomycetes</taxon>
        <taxon>Hypocreomycetidae</taxon>
        <taxon>Hypocreales</taxon>
        <taxon>Nectriaceae</taxon>
        <taxon>Fusarium</taxon>
        <taxon>Fusarium oxysporum species complex</taxon>
    </lineage>
</organism>
<dbReference type="EMBL" id="JH717840">
    <property type="protein sequence ID" value="EWY99639.1"/>
    <property type="molecule type" value="Genomic_DNA"/>
</dbReference>
<feature type="compositionally biased region" description="Polar residues" evidence="1">
    <location>
        <begin position="116"/>
        <end position="127"/>
    </location>
</feature>
<feature type="region of interest" description="Disordered" evidence="1">
    <location>
        <begin position="203"/>
        <end position="222"/>
    </location>
</feature>
<name>W9J499_FUSOX</name>
<evidence type="ECO:0000256" key="1">
    <source>
        <dbReference type="SAM" id="MobiDB-lite"/>
    </source>
</evidence>
<feature type="compositionally biased region" description="Polar residues" evidence="1">
    <location>
        <begin position="180"/>
        <end position="189"/>
    </location>
</feature>
<dbReference type="Proteomes" id="UP000030753">
    <property type="component" value="Unassembled WGS sequence"/>
</dbReference>
<sequence>MYTRRWLMCVDVDVDALIFVSMYIHIRATASSSRPSKVSFTFLLFFSNVKPSFQLTYFNAHTTYNLQQSTHLIYTMASYIRDSRSAVRAHRRDSSSSSSSNTNSNRTRPRLLRSSATEPSITASNAIRGSFAGPGSPQRATDLLNRVAVYSPSPEASTPGPVSRHAEPISICRDDREHSPSSSPGTQSVVMVDSPSGYYFSFPSFEEWNRDNQEDMNKDSDD</sequence>
<evidence type="ECO:0000313" key="2">
    <source>
        <dbReference type="EMBL" id="EWY99639.1"/>
    </source>
</evidence>